<dbReference type="InterPro" id="IPR036086">
    <property type="entry name" value="ParB/Sulfiredoxin_sf"/>
</dbReference>
<sequence length="380" mass="42157">MSKRRMFDIDFPSEPTVAKPEAPSPAPSDSHPAIGAPETKSAFRTGEARRGPMATAISENADALRTRAEVEQNIRAENDRLAHEFVRLKTLGLVVDRIPLDQISTSKLIRDRAVNRDPELEELKESIRDLGLSNPIRVEEDGDGYQLVQGFRRLSAYRALYEETGDEQFGLIPAGLVARGETLQGLYRRMVDENLVRRDISFSEMAQLALSYAQDPETGSDSVEESVALLYASAGRQKRSYIRHFAELLEMIGAELSFAEAIPRALGLDLKKHLVDTPSALAALRQRLRERSFSSAEEELSVLRQALKTPASNLKETTSSQRAGMAKTTLRCTVPAGTVRCLARDGRIEMAMERDFSAVDQRRLETAISAFFDALDGEDS</sequence>
<evidence type="ECO:0000259" key="1">
    <source>
        <dbReference type="SMART" id="SM00470"/>
    </source>
</evidence>
<dbReference type="EMBL" id="CP010726">
    <property type="protein sequence ID" value="AUR01065.1"/>
    <property type="molecule type" value="Genomic_DNA"/>
</dbReference>
<dbReference type="GO" id="GO:0005694">
    <property type="term" value="C:chromosome"/>
    <property type="evidence" value="ECO:0007669"/>
    <property type="project" value="TreeGrafter"/>
</dbReference>
<dbReference type="Proteomes" id="UP000236447">
    <property type="component" value="Plasmid pP88_a"/>
</dbReference>
<reference evidence="2 3" key="1">
    <citation type="journal article" date="2017" name="Front. Microbiol.">
        <title>Phaeobacter piscinae sp. nov., a species of the Roseobacter group and potential aquaculture probiont.</title>
        <authorList>
            <person name="Sonnenschein E.C."/>
            <person name="Phippen C.B.W."/>
            <person name="Nielsen K.F."/>
            <person name="Mateiu R.V."/>
            <person name="Melchiorsen J."/>
            <person name="Gram L."/>
            <person name="Overmann J."/>
            <person name="Freese H.M."/>
        </authorList>
    </citation>
    <scope>NUCLEOTIDE SEQUENCE [LARGE SCALE GENOMIC DNA]</scope>
    <source>
        <strain evidence="2 3">P88</strain>
        <plasmid evidence="3">pp88_a</plasmid>
    </source>
</reference>
<evidence type="ECO:0000313" key="3">
    <source>
        <dbReference type="Proteomes" id="UP000236447"/>
    </source>
</evidence>
<keyword evidence="2" id="KW-0614">Plasmid</keyword>
<reference evidence="2 3" key="2">
    <citation type="journal article" date="2017" name="Genome Biol. Evol.">
        <title>Trajectories and Drivers of Genome Evolution in Surface-Associated Marine Phaeobacter.</title>
        <authorList>
            <person name="Freese H.M."/>
            <person name="Sikorski J."/>
            <person name="Bunk B."/>
            <person name="Scheuner C."/>
            <person name="Meier-Kolthoff J.P."/>
            <person name="Sproer C."/>
            <person name="Gram L."/>
            <person name="Overmann J."/>
        </authorList>
    </citation>
    <scope>NUCLEOTIDE SEQUENCE [LARGE SCALE GENOMIC DNA]</scope>
    <source>
        <strain evidence="2 3">P88</strain>
        <plasmid evidence="3">pp88_a</plasmid>
    </source>
</reference>
<dbReference type="PANTHER" id="PTHR33375:SF1">
    <property type="entry name" value="CHROMOSOME-PARTITIONING PROTEIN PARB-RELATED"/>
    <property type="match status" value="1"/>
</dbReference>
<protein>
    <submittedName>
        <fullName evidence="2">Plasmid partitioning protein ParB</fullName>
    </submittedName>
</protein>
<dbReference type="Gene3D" id="3.90.1530.30">
    <property type="match status" value="1"/>
</dbReference>
<dbReference type="SUPFAM" id="SSF110849">
    <property type="entry name" value="ParB/Sulfiredoxin"/>
    <property type="match status" value="1"/>
</dbReference>
<proteinExistence type="predicted"/>
<dbReference type="PANTHER" id="PTHR33375">
    <property type="entry name" value="CHROMOSOME-PARTITIONING PROTEIN PARB-RELATED"/>
    <property type="match status" value="1"/>
</dbReference>
<dbReference type="GO" id="GO:0007059">
    <property type="term" value="P:chromosome segregation"/>
    <property type="evidence" value="ECO:0007669"/>
    <property type="project" value="TreeGrafter"/>
</dbReference>
<name>A0A2I7KEM7_9RHOB</name>
<dbReference type="AlphaFoldDB" id="A0A2I7KEM7"/>
<dbReference type="SMART" id="SM00470">
    <property type="entry name" value="ParB"/>
    <property type="match status" value="1"/>
</dbReference>
<organism evidence="2 3">
    <name type="scientific">Phaeobacter inhibens</name>
    <dbReference type="NCBI Taxonomy" id="221822"/>
    <lineage>
        <taxon>Bacteria</taxon>
        <taxon>Pseudomonadati</taxon>
        <taxon>Pseudomonadota</taxon>
        <taxon>Alphaproteobacteria</taxon>
        <taxon>Rhodobacterales</taxon>
        <taxon>Roseobacteraceae</taxon>
        <taxon>Phaeobacter</taxon>
    </lineage>
</organism>
<dbReference type="InterPro" id="IPR003115">
    <property type="entry name" value="ParB_N"/>
</dbReference>
<feature type="domain" description="ParB-like N-terminal" evidence="1">
    <location>
        <begin position="101"/>
        <end position="195"/>
    </location>
</feature>
<accession>A0A2I7KEM7</accession>
<dbReference type="Pfam" id="PF02195">
    <property type="entry name" value="ParB_N"/>
    <property type="match status" value="1"/>
</dbReference>
<geneLocation type="plasmid" evidence="3">
    <name>pp88_a</name>
</geneLocation>
<evidence type="ECO:0000313" key="2">
    <source>
        <dbReference type="EMBL" id="AUR01065.1"/>
    </source>
</evidence>
<dbReference type="GeneID" id="57290370"/>
<dbReference type="InterPro" id="IPR050336">
    <property type="entry name" value="Chromosome_partition/occlusion"/>
</dbReference>
<dbReference type="RefSeq" id="WP_102877681.1">
    <property type="nucleotide sequence ID" value="NZ_CP010651.1"/>
</dbReference>
<gene>
    <name evidence="2" type="primary">parB</name>
    <name evidence="2" type="ORF">PhaeoP88_03752</name>
</gene>